<sequence>MKFQRNFDSETIQFTFLISDYRKLAVLGADRSIELHAQYGKHYSTRIPRFGRDMAYNPYNCELMIVGATNESYRLNLEQGRFMAPLESQVCRELNVCGFLPGLKWMFGAGGNDGFVECWDTRSRESTTLLDAKQGEITALKFDTLLMATGHANGVVNLFDIRSPKVLHSITHKNRLPIKSVYFHGDYFLSTNSKAIKISNKEASQMVTTIESQYNINDIECIENSGLIFTANETQRVGIYYIPLLGPAPKWCSFVDALNDEIEEQKINILDNK</sequence>
<organism evidence="2 3">
    <name type="scientific">Stentor coeruleus</name>
    <dbReference type="NCBI Taxonomy" id="5963"/>
    <lineage>
        <taxon>Eukaryota</taxon>
        <taxon>Sar</taxon>
        <taxon>Alveolata</taxon>
        <taxon>Ciliophora</taxon>
        <taxon>Postciliodesmatophora</taxon>
        <taxon>Heterotrichea</taxon>
        <taxon>Heterotrichida</taxon>
        <taxon>Stentoridae</taxon>
        <taxon>Stentor</taxon>
    </lineage>
</organism>
<protein>
    <recommendedName>
        <fullName evidence="1">Nucleolar protein 10-like N-terminal domain-containing protein</fullName>
    </recommendedName>
</protein>
<dbReference type="InterPro" id="IPR056551">
    <property type="entry name" value="Beta-prop_NOL10_N"/>
</dbReference>
<evidence type="ECO:0000313" key="2">
    <source>
        <dbReference type="EMBL" id="OMJ70733.1"/>
    </source>
</evidence>
<dbReference type="SUPFAM" id="SSF50978">
    <property type="entry name" value="WD40 repeat-like"/>
    <property type="match status" value="1"/>
</dbReference>
<keyword evidence="3" id="KW-1185">Reference proteome</keyword>
<dbReference type="PANTHER" id="PTHR14927:SF0">
    <property type="entry name" value="NUCLEOLAR PROTEIN 10"/>
    <property type="match status" value="1"/>
</dbReference>
<evidence type="ECO:0000313" key="3">
    <source>
        <dbReference type="Proteomes" id="UP000187209"/>
    </source>
</evidence>
<reference evidence="2 3" key="1">
    <citation type="submission" date="2016-11" db="EMBL/GenBank/DDBJ databases">
        <title>The macronuclear genome of Stentor coeruleus: a giant cell with tiny introns.</title>
        <authorList>
            <person name="Slabodnick M."/>
            <person name="Ruby J.G."/>
            <person name="Reiff S.B."/>
            <person name="Swart E.C."/>
            <person name="Gosai S."/>
            <person name="Prabakaran S."/>
            <person name="Witkowska E."/>
            <person name="Larue G.E."/>
            <person name="Fisher S."/>
            <person name="Freeman R.M."/>
            <person name="Gunawardena J."/>
            <person name="Chu W."/>
            <person name="Stover N.A."/>
            <person name="Gregory B.D."/>
            <person name="Nowacki M."/>
            <person name="Derisi J."/>
            <person name="Roy S.W."/>
            <person name="Marshall W.F."/>
            <person name="Sood P."/>
        </authorList>
    </citation>
    <scope>NUCLEOTIDE SEQUENCE [LARGE SCALE GENOMIC DNA]</scope>
    <source>
        <strain evidence="2">WM001</strain>
    </source>
</reference>
<dbReference type="GO" id="GO:0032040">
    <property type="term" value="C:small-subunit processome"/>
    <property type="evidence" value="ECO:0007669"/>
    <property type="project" value="TreeGrafter"/>
</dbReference>
<dbReference type="GO" id="GO:0030686">
    <property type="term" value="C:90S preribosome"/>
    <property type="evidence" value="ECO:0007669"/>
    <property type="project" value="TreeGrafter"/>
</dbReference>
<proteinExistence type="predicted"/>
<dbReference type="AlphaFoldDB" id="A0A1R2B1R8"/>
<dbReference type="InterPro" id="IPR040382">
    <property type="entry name" value="NOL10/Enp2"/>
</dbReference>
<evidence type="ECO:0000259" key="1">
    <source>
        <dbReference type="Pfam" id="PF23098"/>
    </source>
</evidence>
<dbReference type="InterPro" id="IPR015943">
    <property type="entry name" value="WD40/YVTN_repeat-like_dom_sf"/>
</dbReference>
<dbReference type="PANTHER" id="PTHR14927">
    <property type="entry name" value="NUCLEOLAR PROTEIN 10"/>
    <property type="match status" value="1"/>
</dbReference>
<dbReference type="OrthoDB" id="273340at2759"/>
<accession>A0A1R2B1R8</accession>
<gene>
    <name evidence="2" type="ORF">SteCoe_31209</name>
</gene>
<dbReference type="Proteomes" id="UP000187209">
    <property type="component" value="Unassembled WGS sequence"/>
</dbReference>
<name>A0A1R2B1R8_9CILI</name>
<dbReference type="InterPro" id="IPR036322">
    <property type="entry name" value="WD40_repeat_dom_sf"/>
</dbReference>
<comment type="caution">
    <text evidence="2">The sequence shown here is derived from an EMBL/GenBank/DDBJ whole genome shotgun (WGS) entry which is preliminary data.</text>
</comment>
<dbReference type="GO" id="GO:0000462">
    <property type="term" value="P:maturation of SSU-rRNA from tricistronic rRNA transcript (SSU-rRNA, 5.8S rRNA, LSU-rRNA)"/>
    <property type="evidence" value="ECO:0007669"/>
    <property type="project" value="TreeGrafter"/>
</dbReference>
<dbReference type="Pfam" id="PF23098">
    <property type="entry name" value="Beta-prop_NOL10_N"/>
    <property type="match status" value="1"/>
</dbReference>
<dbReference type="Gene3D" id="2.130.10.10">
    <property type="entry name" value="YVTN repeat-like/Quinoprotein amine dehydrogenase"/>
    <property type="match status" value="1"/>
</dbReference>
<dbReference type="EMBL" id="MPUH01001058">
    <property type="protein sequence ID" value="OMJ70733.1"/>
    <property type="molecule type" value="Genomic_DNA"/>
</dbReference>
<feature type="domain" description="Nucleolar protein 10-like N-terminal" evidence="1">
    <location>
        <begin position="1"/>
        <end position="267"/>
    </location>
</feature>